<dbReference type="RefSeq" id="WP_123643853.1">
    <property type="nucleotide sequence ID" value="NZ_ML119092.1"/>
</dbReference>
<comment type="caution">
    <text evidence="3">The sequence shown here is derived from an EMBL/GenBank/DDBJ whole genome shotgun (WGS) entry which is preliminary data.</text>
</comment>
<evidence type="ECO:0000313" key="4">
    <source>
        <dbReference type="Proteomes" id="UP000268016"/>
    </source>
</evidence>
<feature type="signal peptide" evidence="2">
    <location>
        <begin position="1"/>
        <end position="20"/>
    </location>
</feature>
<protein>
    <recommendedName>
        <fullName evidence="5">AAA+ family ATPase</fullName>
    </recommendedName>
</protein>
<evidence type="ECO:0008006" key="5">
    <source>
        <dbReference type="Google" id="ProtNLM"/>
    </source>
</evidence>
<keyword evidence="2" id="KW-0732">Signal</keyword>
<name>A0A3N2QMI5_9RHOB</name>
<feature type="compositionally biased region" description="Acidic residues" evidence="1">
    <location>
        <begin position="121"/>
        <end position="130"/>
    </location>
</feature>
<sequence>MRQIALISAVAVALALPAAAQEDAAPETPPASDGGTLMEEGARMILRGLLQELEPAIEDLESRSGELREGFEALASEMGPAIRDILRLVDEARYYEAPEVLPNGDIVIRRKPDAPPYVPDETADDDAVDL</sequence>
<organism evidence="3 4">
    <name type="scientific">Histidinibacterium lentulum</name>
    <dbReference type="NCBI Taxonomy" id="2480588"/>
    <lineage>
        <taxon>Bacteria</taxon>
        <taxon>Pseudomonadati</taxon>
        <taxon>Pseudomonadota</taxon>
        <taxon>Alphaproteobacteria</taxon>
        <taxon>Rhodobacterales</taxon>
        <taxon>Paracoccaceae</taxon>
        <taxon>Histidinibacterium</taxon>
    </lineage>
</organism>
<dbReference type="Proteomes" id="UP000268016">
    <property type="component" value="Unassembled WGS sequence"/>
</dbReference>
<evidence type="ECO:0000256" key="1">
    <source>
        <dbReference type="SAM" id="MobiDB-lite"/>
    </source>
</evidence>
<evidence type="ECO:0000256" key="2">
    <source>
        <dbReference type="SAM" id="SignalP"/>
    </source>
</evidence>
<evidence type="ECO:0000313" key="3">
    <source>
        <dbReference type="EMBL" id="ROT96285.1"/>
    </source>
</evidence>
<feature type="chain" id="PRO_5018196631" description="AAA+ family ATPase" evidence="2">
    <location>
        <begin position="21"/>
        <end position="130"/>
    </location>
</feature>
<reference evidence="3 4" key="1">
    <citation type="submission" date="2018-10" db="EMBL/GenBank/DDBJ databases">
        <title>Histidinibacterium lentulum gen. nov., sp. nov., a marine bacterium from the culture broth of Picochlorum sp. 122.</title>
        <authorList>
            <person name="Wang G."/>
        </authorList>
    </citation>
    <scope>NUCLEOTIDE SEQUENCE [LARGE SCALE GENOMIC DNA]</scope>
    <source>
        <strain evidence="3 4">B17</strain>
    </source>
</reference>
<keyword evidence="4" id="KW-1185">Reference proteome</keyword>
<dbReference type="OrthoDB" id="7308154at2"/>
<accession>A0A3N2QMI5</accession>
<gene>
    <name evidence="3" type="ORF">EAT49_18780</name>
</gene>
<feature type="region of interest" description="Disordered" evidence="1">
    <location>
        <begin position="19"/>
        <end position="38"/>
    </location>
</feature>
<proteinExistence type="predicted"/>
<dbReference type="AlphaFoldDB" id="A0A3N2QMI5"/>
<dbReference type="EMBL" id="RDRB01000012">
    <property type="protein sequence ID" value="ROT96285.1"/>
    <property type="molecule type" value="Genomic_DNA"/>
</dbReference>
<feature type="region of interest" description="Disordered" evidence="1">
    <location>
        <begin position="108"/>
        <end position="130"/>
    </location>
</feature>